<dbReference type="SUPFAM" id="SSF50715">
    <property type="entry name" value="Ribosomal protein L25-like"/>
    <property type="match status" value="1"/>
</dbReference>
<dbReference type="Gene3D" id="2.40.240.10">
    <property type="entry name" value="Ribosomal Protein L25, Chain P"/>
    <property type="match status" value="1"/>
</dbReference>
<dbReference type="InterPro" id="IPR020057">
    <property type="entry name" value="Ribosomal_bL25_b-dom"/>
</dbReference>
<dbReference type="InterPro" id="IPR011035">
    <property type="entry name" value="Ribosomal_bL25/Gln-tRNA_synth"/>
</dbReference>
<dbReference type="Gene3D" id="2.170.120.20">
    <property type="entry name" value="Ribosomal protein L25, beta domain"/>
    <property type="match status" value="1"/>
</dbReference>
<dbReference type="InterPro" id="IPR037121">
    <property type="entry name" value="Ribosomal_bL25_C"/>
</dbReference>
<dbReference type="RefSeq" id="WP_072987407.1">
    <property type="nucleotide sequence ID" value="NZ_FQZB01000009.1"/>
</dbReference>
<keyword evidence="9" id="KW-1185">Reference proteome</keyword>
<comment type="subunit">
    <text evidence="5">Part of the 50S ribosomal subunit; part of the 5S rRNA/L5/L18/L25 subcomplex. Contacts the 5S rRNA. Binds to the 5S rRNA independently of L5 and L18.</text>
</comment>
<dbReference type="GO" id="GO:0006412">
    <property type="term" value="P:translation"/>
    <property type="evidence" value="ECO:0007669"/>
    <property type="project" value="UniProtKB-UniRule"/>
</dbReference>
<proteinExistence type="inferred from homology"/>
<dbReference type="AlphaFoldDB" id="A0A1M6KSY4"/>
<evidence type="ECO:0000256" key="5">
    <source>
        <dbReference type="HAMAP-Rule" id="MF_01334"/>
    </source>
</evidence>
<dbReference type="Pfam" id="PF01386">
    <property type="entry name" value="Ribosomal_L25p"/>
    <property type="match status" value="1"/>
</dbReference>
<dbReference type="PANTHER" id="PTHR33284">
    <property type="entry name" value="RIBOSOMAL PROTEIN L25/GLN-TRNA SYNTHETASE, ANTI-CODON-BINDING DOMAIN-CONTAINING PROTEIN"/>
    <property type="match status" value="1"/>
</dbReference>
<keyword evidence="1 5" id="KW-0699">rRNA-binding</keyword>
<comment type="similarity">
    <text evidence="5">Belongs to the bacterial ribosomal protein bL25 family. CTC subfamily.</text>
</comment>
<dbReference type="GO" id="GO:0022625">
    <property type="term" value="C:cytosolic large ribosomal subunit"/>
    <property type="evidence" value="ECO:0007669"/>
    <property type="project" value="TreeGrafter"/>
</dbReference>
<dbReference type="GO" id="GO:0003735">
    <property type="term" value="F:structural constituent of ribosome"/>
    <property type="evidence" value="ECO:0007669"/>
    <property type="project" value="InterPro"/>
</dbReference>
<evidence type="ECO:0000256" key="1">
    <source>
        <dbReference type="ARBA" id="ARBA00022730"/>
    </source>
</evidence>
<feature type="domain" description="Large ribosomal subunit protein bL25 beta" evidence="7">
    <location>
        <begin position="99"/>
        <end position="178"/>
    </location>
</feature>
<dbReference type="InterPro" id="IPR001021">
    <property type="entry name" value="Ribosomal_bL25_long"/>
</dbReference>
<keyword evidence="4 5" id="KW-0687">Ribonucleoprotein</keyword>
<dbReference type="PANTHER" id="PTHR33284:SF1">
    <property type="entry name" value="RIBOSOMAL PROTEIN L25_GLN-TRNA SYNTHETASE, ANTI-CODON-BINDING DOMAIN-CONTAINING PROTEIN"/>
    <property type="match status" value="1"/>
</dbReference>
<dbReference type="GO" id="GO:0008097">
    <property type="term" value="F:5S rRNA binding"/>
    <property type="evidence" value="ECO:0007669"/>
    <property type="project" value="InterPro"/>
</dbReference>
<evidence type="ECO:0000256" key="4">
    <source>
        <dbReference type="ARBA" id="ARBA00023274"/>
    </source>
</evidence>
<evidence type="ECO:0000313" key="8">
    <source>
        <dbReference type="EMBL" id="SHJ61984.1"/>
    </source>
</evidence>
<evidence type="ECO:0000313" key="9">
    <source>
        <dbReference type="Proteomes" id="UP000184310"/>
    </source>
</evidence>
<evidence type="ECO:0000259" key="6">
    <source>
        <dbReference type="Pfam" id="PF01386"/>
    </source>
</evidence>
<name>A0A1M6KSY4_9CLOT</name>
<evidence type="ECO:0000259" key="7">
    <source>
        <dbReference type="Pfam" id="PF14693"/>
    </source>
</evidence>
<dbReference type="NCBIfam" id="TIGR00731">
    <property type="entry name" value="bL25_bact_ctc"/>
    <property type="match status" value="1"/>
</dbReference>
<protein>
    <recommendedName>
        <fullName evidence="5">Large ribosomal subunit protein bL25</fullName>
    </recommendedName>
    <alternativeName>
        <fullName evidence="5">General stress protein CTC</fullName>
    </alternativeName>
</protein>
<comment type="function">
    <text evidence="5">This is one of the proteins that binds to the 5S RNA in the ribosome where it forms part of the central protuberance.</text>
</comment>
<evidence type="ECO:0000256" key="2">
    <source>
        <dbReference type="ARBA" id="ARBA00022884"/>
    </source>
</evidence>
<accession>A0A1M6KSY4</accession>
<reference evidence="8 9" key="1">
    <citation type="submission" date="2016-11" db="EMBL/GenBank/DDBJ databases">
        <authorList>
            <person name="Jaros S."/>
            <person name="Januszkiewicz K."/>
            <person name="Wedrychowicz H."/>
        </authorList>
    </citation>
    <scope>NUCLEOTIDE SEQUENCE [LARGE SCALE GENOMIC DNA]</scope>
    <source>
        <strain evidence="8 9">DSM 21758</strain>
    </source>
</reference>
<dbReference type="STRING" id="1121302.SAMN02745163_02286"/>
<dbReference type="Pfam" id="PF14693">
    <property type="entry name" value="Ribosomal_TL5_C"/>
    <property type="match status" value="1"/>
</dbReference>
<evidence type="ECO:0000256" key="3">
    <source>
        <dbReference type="ARBA" id="ARBA00022980"/>
    </source>
</evidence>
<gene>
    <name evidence="5" type="primary">rplY</name>
    <name evidence="5" type="synonym">ctc</name>
    <name evidence="8" type="ORF">SAMN02745163_02286</name>
</gene>
<sequence length="179" mass="20556">MAEIAFKIDNRSLKQQPKNIRKEGKIPGIIYGEFLKTPIPIQVKNNILTKLLKSNSNGSIIPLNVENKIRNCVVKDVQKDHLGNLIHIDFQYVKDNEVIKMKIPVKYLGQENLENKRLVLETYTPFLELQGEVEKIPEFIEFDISNLNYEDKVFAKDIPLPKDINLLTETETLLAIVNG</sequence>
<dbReference type="CDD" id="cd00495">
    <property type="entry name" value="Ribosomal_L25_TL5_CTC"/>
    <property type="match status" value="1"/>
</dbReference>
<dbReference type="HAMAP" id="MF_01334">
    <property type="entry name" value="Ribosomal_bL25_CTC"/>
    <property type="match status" value="1"/>
</dbReference>
<feature type="domain" description="Large ribosomal subunit protein bL25 L25" evidence="6">
    <location>
        <begin position="10"/>
        <end position="90"/>
    </location>
</feature>
<dbReference type="InterPro" id="IPR029751">
    <property type="entry name" value="Ribosomal_L25_dom"/>
</dbReference>
<keyword evidence="3 5" id="KW-0689">Ribosomal protein</keyword>
<keyword evidence="2 5" id="KW-0694">RNA-binding</keyword>
<organism evidence="8 9">
    <name type="scientific">Clostridium cavendishii DSM 21758</name>
    <dbReference type="NCBI Taxonomy" id="1121302"/>
    <lineage>
        <taxon>Bacteria</taxon>
        <taxon>Bacillati</taxon>
        <taxon>Bacillota</taxon>
        <taxon>Clostridia</taxon>
        <taxon>Eubacteriales</taxon>
        <taxon>Clostridiaceae</taxon>
        <taxon>Clostridium</taxon>
    </lineage>
</organism>
<dbReference type="OrthoDB" id="9790002at2"/>
<dbReference type="EMBL" id="FQZB01000009">
    <property type="protein sequence ID" value="SHJ61984.1"/>
    <property type="molecule type" value="Genomic_DNA"/>
</dbReference>
<dbReference type="Proteomes" id="UP000184310">
    <property type="component" value="Unassembled WGS sequence"/>
</dbReference>
<dbReference type="InterPro" id="IPR020930">
    <property type="entry name" value="Ribosomal_uL5_bac-type"/>
</dbReference>
<dbReference type="InterPro" id="IPR020056">
    <property type="entry name" value="Rbsml_bL25/Gln-tRNA_synth_N"/>
</dbReference>